<gene>
    <name evidence="1" type="ORF">OBBRIDRAFT_736818</name>
</gene>
<dbReference type="EMBL" id="KV722500">
    <property type="protein sequence ID" value="OCH87073.1"/>
    <property type="molecule type" value="Genomic_DNA"/>
</dbReference>
<proteinExistence type="predicted"/>
<feature type="non-terminal residue" evidence="1">
    <location>
        <position position="1"/>
    </location>
</feature>
<keyword evidence="2" id="KW-1185">Reference proteome</keyword>
<protein>
    <submittedName>
        <fullName evidence="1">Uncharacterized protein</fullName>
    </submittedName>
</protein>
<dbReference type="OrthoDB" id="1724197at2759"/>
<organism evidence="1 2">
    <name type="scientific">Obba rivulosa</name>
    <dbReference type="NCBI Taxonomy" id="1052685"/>
    <lineage>
        <taxon>Eukaryota</taxon>
        <taxon>Fungi</taxon>
        <taxon>Dikarya</taxon>
        <taxon>Basidiomycota</taxon>
        <taxon>Agaricomycotina</taxon>
        <taxon>Agaricomycetes</taxon>
        <taxon>Polyporales</taxon>
        <taxon>Gelatoporiaceae</taxon>
        <taxon>Obba</taxon>
    </lineage>
</organism>
<accession>A0A8E2DLP0</accession>
<dbReference type="AlphaFoldDB" id="A0A8E2DLP0"/>
<name>A0A8E2DLP0_9APHY</name>
<sequence length="68" mass="7696">DPVFVLHSTRHIGSLLQEADIFKDVQARIERSRYLLACSGDVDVVFKTHDKGRFYLNTSTQVGNDEGE</sequence>
<reference evidence="1 2" key="1">
    <citation type="submission" date="2016-07" db="EMBL/GenBank/DDBJ databases">
        <title>Draft genome of the white-rot fungus Obba rivulosa 3A-2.</title>
        <authorList>
            <consortium name="DOE Joint Genome Institute"/>
            <person name="Miettinen O."/>
            <person name="Riley R."/>
            <person name="Acob R."/>
            <person name="Barry K."/>
            <person name="Cullen D."/>
            <person name="De Vries R."/>
            <person name="Hainaut M."/>
            <person name="Hatakka A."/>
            <person name="Henrissat B."/>
            <person name="Hilden K."/>
            <person name="Kuo R."/>
            <person name="Labutti K."/>
            <person name="Lipzen A."/>
            <person name="Makela M.R."/>
            <person name="Sandor L."/>
            <person name="Spatafora J.W."/>
            <person name="Grigoriev I.V."/>
            <person name="Hibbett D.S."/>
        </authorList>
    </citation>
    <scope>NUCLEOTIDE SEQUENCE [LARGE SCALE GENOMIC DNA]</scope>
    <source>
        <strain evidence="1 2">3A-2</strain>
    </source>
</reference>
<evidence type="ECO:0000313" key="1">
    <source>
        <dbReference type="EMBL" id="OCH87073.1"/>
    </source>
</evidence>
<dbReference type="Proteomes" id="UP000250043">
    <property type="component" value="Unassembled WGS sequence"/>
</dbReference>
<evidence type="ECO:0000313" key="2">
    <source>
        <dbReference type="Proteomes" id="UP000250043"/>
    </source>
</evidence>